<keyword evidence="5 9" id="KW-0479">Metal-binding</keyword>
<keyword evidence="3 9" id="KW-0031">Aminopeptidase</keyword>
<dbReference type="NCBIfam" id="NF002759">
    <property type="entry name" value="PRK02813.1"/>
    <property type="match status" value="1"/>
</dbReference>
<dbReference type="AlphaFoldDB" id="A0A173YZZ9"/>
<dbReference type="PANTHER" id="PTHR28570:SF3">
    <property type="entry name" value="ASPARTYL AMINOPEPTIDASE"/>
    <property type="match status" value="1"/>
</dbReference>
<dbReference type="Proteomes" id="UP000095645">
    <property type="component" value="Unassembled WGS sequence"/>
</dbReference>
<dbReference type="SUPFAM" id="SSF53187">
    <property type="entry name" value="Zn-dependent exopeptidases"/>
    <property type="match status" value="1"/>
</dbReference>
<dbReference type="PRINTS" id="PR00932">
    <property type="entry name" value="AMINO1PTASE"/>
</dbReference>
<dbReference type="GO" id="GO:0004177">
    <property type="term" value="F:aminopeptidase activity"/>
    <property type="evidence" value="ECO:0007669"/>
    <property type="project" value="UniProtKB-KW"/>
</dbReference>
<evidence type="ECO:0000256" key="5">
    <source>
        <dbReference type="ARBA" id="ARBA00022723"/>
    </source>
</evidence>
<keyword evidence="7 9" id="KW-0862">Zinc</keyword>
<reference evidence="11 12" key="1">
    <citation type="submission" date="2015-09" db="EMBL/GenBank/DDBJ databases">
        <authorList>
            <consortium name="Pathogen Informatics"/>
        </authorList>
    </citation>
    <scope>NUCLEOTIDE SEQUENCE [LARGE SCALE GENOMIC DNA]</scope>
    <source>
        <strain evidence="11 12">2789STDY5834861</strain>
    </source>
</reference>
<keyword evidence="6 9" id="KW-0378">Hydrolase</keyword>
<dbReference type="InterPro" id="IPR001948">
    <property type="entry name" value="Peptidase_M18"/>
</dbReference>
<sequence>MYRKTAKKLLKFIEKSPTAFQAVTEMTKRLDKEGFEELKEEDHWKLKKGGNYYVTRNHSAIIAFSIPQKPVWKFHIMASHSDSPSLKIKENPEIEVENAYIKLNVERYGGMILSPWFDRPLSVAGRLIVRQDGKIREKMVAVDRDLLVIPNLAIHMNREVNDGYKYNVQKDMLPLFSDKEGKGRFMETVAEAAEVKTEDILGHDLFLYDRTPGTLWGVNEEFVSAPRLDDLQCAFSSMEGFLQGNREESISVHCVLDNEEVGSSTRQGAASAFLKDTLMRINMGLGRTQEEYYMALADSFMISADNAHALHPNHTDKTDPVNRPVLNGGIVIKYNANQKYCTDGVSAAIFKDICDRAKVPYQTFVNRSDMAGGSTLGNISNNQVPVKTVDIGLAQLAMHSVYETTGAKDTESLVKAATVFFA</sequence>
<evidence type="ECO:0000256" key="2">
    <source>
        <dbReference type="ARBA" id="ARBA00008290"/>
    </source>
</evidence>
<dbReference type="GO" id="GO:0006508">
    <property type="term" value="P:proteolysis"/>
    <property type="evidence" value="ECO:0007669"/>
    <property type="project" value="UniProtKB-KW"/>
</dbReference>
<evidence type="ECO:0000256" key="6">
    <source>
        <dbReference type="ARBA" id="ARBA00022801"/>
    </source>
</evidence>
<dbReference type="GO" id="GO:0008270">
    <property type="term" value="F:zinc ion binding"/>
    <property type="evidence" value="ECO:0007669"/>
    <property type="project" value="InterPro"/>
</dbReference>
<organism evidence="11 12">
    <name type="scientific">Blautia obeum</name>
    <dbReference type="NCBI Taxonomy" id="40520"/>
    <lineage>
        <taxon>Bacteria</taxon>
        <taxon>Bacillati</taxon>
        <taxon>Bacillota</taxon>
        <taxon>Clostridia</taxon>
        <taxon>Lachnospirales</taxon>
        <taxon>Lachnospiraceae</taxon>
        <taxon>Blautia</taxon>
    </lineage>
</organism>
<dbReference type="Gene3D" id="3.40.630.10">
    <property type="entry name" value="Zn peptidases"/>
    <property type="match status" value="1"/>
</dbReference>
<keyword evidence="8 9" id="KW-0482">Metalloprotease</keyword>
<evidence type="ECO:0000256" key="1">
    <source>
        <dbReference type="ARBA" id="ARBA00001947"/>
    </source>
</evidence>
<dbReference type="SUPFAM" id="SSF101821">
    <property type="entry name" value="Aminopeptidase/glucanase lid domain"/>
    <property type="match status" value="1"/>
</dbReference>
<comment type="similarity">
    <text evidence="2 9">Belongs to the peptidase M18 family.</text>
</comment>
<evidence type="ECO:0000313" key="11">
    <source>
        <dbReference type="EMBL" id="CUN69073.1"/>
    </source>
</evidence>
<dbReference type="GO" id="GO:0008237">
    <property type="term" value="F:metallopeptidase activity"/>
    <property type="evidence" value="ECO:0007669"/>
    <property type="project" value="UniProtKB-KW"/>
</dbReference>
<dbReference type="CDD" id="cd05658">
    <property type="entry name" value="M18_DAP"/>
    <property type="match status" value="1"/>
</dbReference>
<dbReference type="GO" id="GO:0005737">
    <property type="term" value="C:cytoplasm"/>
    <property type="evidence" value="ECO:0007669"/>
    <property type="project" value="UniProtKB-ARBA"/>
</dbReference>
<evidence type="ECO:0000256" key="4">
    <source>
        <dbReference type="ARBA" id="ARBA00022670"/>
    </source>
</evidence>
<evidence type="ECO:0000313" key="12">
    <source>
        <dbReference type="Proteomes" id="UP000095645"/>
    </source>
</evidence>
<dbReference type="EMBL" id="CYZP01000005">
    <property type="protein sequence ID" value="CUN69073.1"/>
    <property type="molecule type" value="Genomic_DNA"/>
</dbReference>
<gene>
    <name evidence="11" type="primary">apeB</name>
    <name evidence="11" type="ORF">ERS852476_00817</name>
</gene>
<comment type="cofactor">
    <cofactor evidence="1 10">
        <name>Zn(2+)</name>
        <dbReference type="ChEBI" id="CHEBI:29105"/>
    </cofactor>
</comment>
<dbReference type="PANTHER" id="PTHR28570">
    <property type="entry name" value="ASPARTYL AMINOPEPTIDASE"/>
    <property type="match status" value="1"/>
</dbReference>
<accession>A0A173YZZ9</accession>
<name>A0A173YZZ9_9FIRM</name>
<evidence type="ECO:0000256" key="9">
    <source>
        <dbReference type="RuleBase" id="RU004386"/>
    </source>
</evidence>
<evidence type="ECO:0000256" key="3">
    <source>
        <dbReference type="ARBA" id="ARBA00022438"/>
    </source>
</evidence>
<dbReference type="EC" id="3.4.11.-" evidence="10"/>
<protein>
    <recommendedName>
        <fullName evidence="10">M18 family aminopeptidase</fullName>
        <ecNumber evidence="10">3.4.11.-</ecNumber>
    </recommendedName>
</protein>
<keyword evidence="4 9" id="KW-0645">Protease</keyword>
<evidence type="ECO:0000256" key="10">
    <source>
        <dbReference type="RuleBase" id="RU004387"/>
    </source>
</evidence>
<dbReference type="RefSeq" id="WP_055057532.1">
    <property type="nucleotide sequence ID" value="NZ_CYZP01000005.1"/>
</dbReference>
<evidence type="ECO:0000256" key="8">
    <source>
        <dbReference type="ARBA" id="ARBA00023049"/>
    </source>
</evidence>
<dbReference type="Pfam" id="PF02127">
    <property type="entry name" value="Peptidase_M18"/>
    <property type="match status" value="1"/>
</dbReference>
<dbReference type="Gene3D" id="2.30.250.10">
    <property type="entry name" value="Aminopeptidase i, Domain 2"/>
    <property type="match status" value="1"/>
</dbReference>
<proteinExistence type="inferred from homology"/>
<dbReference type="InterPro" id="IPR023358">
    <property type="entry name" value="Peptidase_M18_dom2"/>
</dbReference>
<evidence type="ECO:0000256" key="7">
    <source>
        <dbReference type="ARBA" id="ARBA00022833"/>
    </source>
</evidence>